<comment type="caution">
    <text evidence="1">The sequence shown here is derived from an EMBL/GenBank/DDBJ whole genome shotgun (WGS) entry which is preliminary data.</text>
</comment>
<name>A0A418ZV16_9RHOB</name>
<dbReference type="EMBL" id="QZEV01000049">
    <property type="protein sequence ID" value="RJL03331.1"/>
    <property type="molecule type" value="Genomic_DNA"/>
</dbReference>
<dbReference type="Pfam" id="PF13711">
    <property type="entry name" value="DUF4160"/>
    <property type="match status" value="1"/>
</dbReference>
<dbReference type="Proteomes" id="UP000285530">
    <property type="component" value="Unassembled WGS sequence"/>
</dbReference>
<proteinExistence type="predicted"/>
<evidence type="ECO:0000313" key="1">
    <source>
        <dbReference type="EMBL" id="RJL03331.1"/>
    </source>
</evidence>
<gene>
    <name evidence="1" type="ORF">D3P06_10555</name>
</gene>
<sequence length="82" mass="9095">MPTVLRLDGLRVVIYPDDHRPAHVHVIGAGGEAVFILNCPDGPPELREVYGFSRRIVARIQKDLAAHLATLCPAWSDIHGRF</sequence>
<evidence type="ECO:0000313" key="2">
    <source>
        <dbReference type="Proteomes" id="UP000285530"/>
    </source>
</evidence>
<keyword evidence="2" id="KW-1185">Reference proteome</keyword>
<accession>A0A418ZV16</accession>
<organism evidence="1 2">
    <name type="scientific">Paracoccus aestuarii</name>
    <dbReference type="NCBI Taxonomy" id="453842"/>
    <lineage>
        <taxon>Bacteria</taxon>
        <taxon>Pseudomonadati</taxon>
        <taxon>Pseudomonadota</taxon>
        <taxon>Alphaproteobacteria</taxon>
        <taxon>Rhodobacterales</taxon>
        <taxon>Paracoccaceae</taxon>
        <taxon>Paracoccus</taxon>
    </lineage>
</organism>
<dbReference type="RefSeq" id="WP_119886531.1">
    <property type="nucleotide sequence ID" value="NZ_CP067173.1"/>
</dbReference>
<dbReference type="AlphaFoldDB" id="A0A418ZV16"/>
<dbReference type="OrthoDB" id="122670at2"/>
<protein>
    <submittedName>
        <fullName evidence="1">DUF4160 domain-containing protein</fullName>
    </submittedName>
</protein>
<dbReference type="InterPro" id="IPR025427">
    <property type="entry name" value="DUF4160"/>
</dbReference>
<reference evidence="1 2" key="1">
    <citation type="submission" date="2018-09" db="EMBL/GenBank/DDBJ databases">
        <title>Paracoccus onubensis nov. sp. a moderate halophilic bacterium isolated from Gruta de las Maravillas (Aracena, Spain).</title>
        <authorList>
            <person name="Jurado V."/>
            <person name="Gutierrez-Patricio S."/>
            <person name="Gonzalez-Pimentel J.L."/>
            <person name="Laiz L."/>
            <person name="Saiz-Jimenez C."/>
        </authorList>
    </citation>
    <scope>NUCLEOTIDE SEQUENCE [LARGE SCALE GENOMIC DNA]</scope>
    <source>
        <strain evidence="1 2">DSM 19484</strain>
    </source>
</reference>